<evidence type="ECO:0000256" key="2">
    <source>
        <dbReference type="SAM" id="MobiDB-lite"/>
    </source>
</evidence>
<evidence type="ECO:0000313" key="4">
    <source>
        <dbReference type="Proteomes" id="UP001492380"/>
    </source>
</evidence>
<feature type="coiled-coil region" evidence="1">
    <location>
        <begin position="105"/>
        <end position="156"/>
    </location>
</feature>
<dbReference type="EMBL" id="JBBWRZ010000001">
    <property type="protein sequence ID" value="KAK8246657.1"/>
    <property type="molecule type" value="Genomic_DNA"/>
</dbReference>
<accession>A0ABR1Z3A7</accession>
<comment type="caution">
    <text evidence="3">The sequence shown here is derived from an EMBL/GenBank/DDBJ whole genome shotgun (WGS) entry which is preliminary data.</text>
</comment>
<keyword evidence="4" id="KW-1185">Reference proteome</keyword>
<sequence>MLPFPYNLMAAWGREPGPDPWMACEVDEVYGPYLEEADRRWWMSEAWPRNCSRFDLSKCVRFWKNEDFSPRFLHTGRPEELASYQQQWFGARIASSDEFVALEAKHKTEKERLDLHLRLTDLEERRDHLFQSAQSYIELFNDLESLEEVFRRQELEGTYLVLSIAAGWEVPLRPGFECSPFAQFAHLSASLGRDIHPVVLRRAEPLEHDRIRHLVVAAKKTFDKAHEALIELGFRIEVSDDDDDDDDDDNMDGHSAMDLDNDDDNNSHSDSNSDMDLDGDSYCSVYGEPDERSMQWE</sequence>
<evidence type="ECO:0000313" key="3">
    <source>
        <dbReference type="EMBL" id="KAK8246657.1"/>
    </source>
</evidence>
<feature type="compositionally biased region" description="Acidic residues" evidence="2">
    <location>
        <begin position="239"/>
        <end position="250"/>
    </location>
</feature>
<evidence type="ECO:0000256" key="1">
    <source>
        <dbReference type="SAM" id="Coils"/>
    </source>
</evidence>
<gene>
    <name evidence="3" type="ORF">HDK90DRAFT_506409</name>
</gene>
<name>A0ABR1Z3A7_9PEZI</name>
<dbReference type="Proteomes" id="UP001492380">
    <property type="component" value="Unassembled WGS sequence"/>
</dbReference>
<feature type="region of interest" description="Disordered" evidence="2">
    <location>
        <begin position="239"/>
        <end position="297"/>
    </location>
</feature>
<proteinExistence type="predicted"/>
<keyword evidence="1" id="KW-0175">Coiled coil</keyword>
<reference evidence="3 4" key="1">
    <citation type="submission" date="2024-04" db="EMBL/GenBank/DDBJ databases">
        <title>Phyllosticta paracitricarpa is synonymous to the EU quarantine fungus P. citricarpa based on phylogenomic analyses.</title>
        <authorList>
            <consortium name="Lawrence Berkeley National Laboratory"/>
            <person name="Van Ingen-Buijs V.A."/>
            <person name="Van Westerhoven A.C."/>
            <person name="Haridas S."/>
            <person name="Skiadas P."/>
            <person name="Martin F."/>
            <person name="Groenewald J.Z."/>
            <person name="Crous P.W."/>
            <person name="Seidl M.F."/>
        </authorList>
    </citation>
    <scope>NUCLEOTIDE SEQUENCE [LARGE SCALE GENOMIC DNA]</scope>
    <source>
        <strain evidence="3 4">CBS 123374</strain>
    </source>
</reference>
<organism evidence="3 4">
    <name type="scientific">Phyllosticta capitalensis</name>
    <dbReference type="NCBI Taxonomy" id="121624"/>
    <lineage>
        <taxon>Eukaryota</taxon>
        <taxon>Fungi</taxon>
        <taxon>Dikarya</taxon>
        <taxon>Ascomycota</taxon>
        <taxon>Pezizomycotina</taxon>
        <taxon>Dothideomycetes</taxon>
        <taxon>Dothideomycetes incertae sedis</taxon>
        <taxon>Botryosphaeriales</taxon>
        <taxon>Phyllostictaceae</taxon>
        <taxon>Phyllosticta</taxon>
    </lineage>
</organism>
<protein>
    <submittedName>
        <fullName evidence="3">Uncharacterized protein</fullName>
    </submittedName>
</protein>